<dbReference type="PANTHER" id="PTHR24148">
    <property type="entry name" value="ANKYRIN REPEAT DOMAIN-CONTAINING PROTEIN 39 HOMOLOG-RELATED"/>
    <property type="match status" value="1"/>
</dbReference>
<comment type="caution">
    <text evidence="3">The sequence shown here is derived from an EMBL/GenBank/DDBJ whole genome shotgun (WGS) entry which is preliminary data.</text>
</comment>
<dbReference type="EMBL" id="JBEFKJ010000006">
    <property type="protein sequence ID" value="KAL2045707.1"/>
    <property type="molecule type" value="Genomic_DNA"/>
</dbReference>
<keyword evidence="1" id="KW-1133">Transmembrane helix</keyword>
<evidence type="ECO:0000313" key="4">
    <source>
        <dbReference type="Proteomes" id="UP001590950"/>
    </source>
</evidence>
<dbReference type="InterPro" id="IPR010730">
    <property type="entry name" value="HET"/>
</dbReference>
<gene>
    <name evidence="3" type="ORF">N7G274_002138</name>
</gene>
<reference evidence="3 4" key="1">
    <citation type="submission" date="2024-09" db="EMBL/GenBank/DDBJ databases">
        <title>Rethinking Asexuality: The Enigmatic Case of Functional Sexual Genes in Lepraria (Stereocaulaceae).</title>
        <authorList>
            <person name="Doellman M."/>
            <person name="Sun Y."/>
            <person name="Barcenas-Pena A."/>
            <person name="Lumbsch H.T."/>
            <person name="Grewe F."/>
        </authorList>
    </citation>
    <scope>NUCLEOTIDE SEQUENCE [LARGE SCALE GENOMIC DNA]</scope>
    <source>
        <strain evidence="3 4">Mercado 3170</strain>
    </source>
</reference>
<keyword evidence="1" id="KW-0472">Membrane</keyword>
<feature type="transmembrane region" description="Helical" evidence="1">
    <location>
        <begin position="508"/>
        <end position="529"/>
    </location>
</feature>
<dbReference type="Proteomes" id="UP001590950">
    <property type="component" value="Unassembled WGS sequence"/>
</dbReference>
<protein>
    <recommendedName>
        <fullName evidence="2">Heterokaryon incompatibility domain-containing protein</fullName>
    </recommendedName>
</protein>
<proteinExistence type="predicted"/>
<evidence type="ECO:0000259" key="2">
    <source>
        <dbReference type="Pfam" id="PF06985"/>
    </source>
</evidence>
<keyword evidence="1" id="KW-0812">Transmembrane</keyword>
<dbReference type="Pfam" id="PF26639">
    <property type="entry name" value="Het-6_barrel"/>
    <property type="match status" value="1"/>
</dbReference>
<dbReference type="PANTHER" id="PTHR24148:SF73">
    <property type="entry name" value="HET DOMAIN PROTEIN (AFU_ORTHOLOGUE AFUA_8G01020)"/>
    <property type="match status" value="1"/>
</dbReference>
<evidence type="ECO:0000256" key="1">
    <source>
        <dbReference type="SAM" id="Phobius"/>
    </source>
</evidence>
<accession>A0ABR4ALY3</accession>
<name>A0ABR4ALY3_9LECA</name>
<dbReference type="Pfam" id="PF06985">
    <property type="entry name" value="HET"/>
    <property type="match status" value="1"/>
</dbReference>
<evidence type="ECO:0000313" key="3">
    <source>
        <dbReference type="EMBL" id="KAL2045707.1"/>
    </source>
</evidence>
<dbReference type="InterPro" id="IPR052895">
    <property type="entry name" value="HetReg/Transcr_Mod"/>
</dbReference>
<feature type="domain" description="Heterokaryon incompatibility" evidence="2">
    <location>
        <begin position="47"/>
        <end position="205"/>
    </location>
</feature>
<organism evidence="3 4">
    <name type="scientific">Stereocaulon virgatum</name>
    <dbReference type="NCBI Taxonomy" id="373712"/>
    <lineage>
        <taxon>Eukaryota</taxon>
        <taxon>Fungi</taxon>
        <taxon>Dikarya</taxon>
        <taxon>Ascomycota</taxon>
        <taxon>Pezizomycotina</taxon>
        <taxon>Lecanoromycetes</taxon>
        <taxon>OSLEUM clade</taxon>
        <taxon>Lecanoromycetidae</taxon>
        <taxon>Lecanorales</taxon>
        <taxon>Lecanorineae</taxon>
        <taxon>Stereocaulaceae</taxon>
        <taxon>Stereocaulon</taxon>
    </lineage>
</organism>
<sequence length="619" mass="69706">MDTYHYTAISEDGEGETIRLIDIHPGSDIDILQCTMRHVRLADSPQYEALSYCWGDPTPNQTIKCNGKPLAITTSLQLALRRLRFYPPRIRALWADAICINQKDIDERNQQVRLMRRVYEQAQSVVVWLGEAANDSSLGMKLVSRLVEANSKRDSAGVIREITEPHSSSDLQNLYGLPSRIADDWPGFFGILKRPWFGRGWIIQEAALASSITIYCGESTCSYDDFMLALIVSSNIGLAMEYMTSDDARVWTMGLTRQASQSGVKQNLLSLLLRHRTASTTDPRDKVYALCGLATDAGSEGLDIRPDYRLPVLEVYRDIAVKMLTKGRTLDVLSVPRDHESSEFPSWVPDLSKPLPTSSLTGLEHNIVGAPMYRVSLDTECHPRFSIDGCLLGLSGLLFDVVSEVGETQPLEEGDNDKSTIISRMFDAFAERKRYMNWRALTGLLYSRKYVTGEDLEDAYWQTLIAGYNPGVSRLRDKDRIKAHYLAWTRHSLRHAYLRRLPSPAFEFALTLILVLSLGWILFRFLICLPKPAAPHEFKEMMGNAANRRLFRTEHHYIGLAGDAVQAGDLVVICRGGKLPLIARKDKPESIKLVGDCYVHGIMQGEAFDGDKCELMWFA</sequence>
<keyword evidence="4" id="KW-1185">Reference proteome</keyword>